<dbReference type="GO" id="GO:0010258">
    <property type="term" value="P:NADH dehydrogenase complex (plastoquinone) assembly"/>
    <property type="evidence" value="ECO:0000318"/>
    <property type="project" value="GO_Central"/>
</dbReference>
<dbReference type="KEGG" id="atr:18421566"/>
<dbReference type="InterPro" id="IPR021495">
    <property type="entry name" value="CRR42-like"/>
</dbReference>
<protein>
    <recommendedName>
        <fullName evidence="3">Chlororespiratory reduction 42</fullName>
    </recommendedName>
</protein>
<dbReference type="AlphaFoldDB" id="W1NE10"/>
<proteinExistence type="predicted"/>
<dbReference type="Proteomes" id="UP000017836">
    <property type="component" value="Unassembled WGS sequence"/>
</dbReference>
<sequence length="121" mass="13336">MASFPYPNTISSYANLLPTLTLQLPASPNTRKMSIITKCEAPERERKSELSIGSPIIFVEAPPTLKTADSMPSLKINNGFVKPGDVGRIVARKPKDVWAVRLTIGTFLMDAKYFRPLDLDG</sequence>
<dbReference type="Gramene" id="ERM93611">
    <property type="protein sequence ID" value="ERM93611"/>
    <property type="gene ID" value="AMTR_s00004p00133000"/>
</dbReference>
<gene>
    <name evidence="1" type="ORF">AMTR_s00004p00133000</name>
</gene>
<dbReference type="STRING" id="13333.W1NE10"/>
<evidence type="ECO:0008006" key="3">
    <source>
        <dbReference type="Google" id="ProtNLM"/>
    </source>
</evidence>
<keyword evidence="2" id="KW-1185">Reference proteome</keyword>
<reference evidence="2" key="1">
    <citation type="journal article" date="2013" name="Science">
        <title>The Amborella genome and the evolution of flowering plants.</title>
        <authorList>
            <consortium name="Amborella Genome Project"/>
        </authorList>
    </citation>
    <scope>NUCLEOTIDE SEQUENCE [LARGE SCALE GENOMIC DNA]</scope>
</reference>
<dbReference type="HOGENOM" id="CLU_158887_2_0_1"/>
<dbReference type="PANTHER" id="PTHR36799:SF2">
    <property type="entry name" value="PROTEIN CHLORORESPIRATORY REDUCTION 42, CHLOROPLASTIC"/>
    <property type="match status" value="1"/>
</dbReference>
<dbReference type="PANTHER" id="PTHR36799">
    <property type="match status" value="1"/>
</dbReference>
<evidence type="ECO:0000313" key="2">
    <source>
        <dbReference type="Proteomes" id="UP000017836"/>
    </source>
</evidence>
<evidence type="ECO:0000313" key="1">
    <source>
        <dbReference type="EMBL" id="ERM93611.1"/>
    </source>
</evidence>
<organism evidence="1 2">
    <name type="scientific">Amborella trichopoda</name>
    <dbReference type="NCBI Taxonomy" id="13333"/>
    <lineage>
        <taxon>Eukaryota</taxon>
        <taxon>Viridiplantae</taxon>
        <taxon>Streptophyta</taxon>
        <taxon>Embryophyta</taxon>
        <taxon>Tracheophyta</taxon>
        <taxon>Spermatophyta</taxon>
        <taxon>Magnoliopsida</taxon>
        <taxon>Amborellales</taxon>
        <taxon>Amborellaceae</taxon>
        <taxon>Amborella</taxon>
    </lineage>
</organism>
<dbReference type="OMA" id="ITCSKLH"/>
<dbReference type="GO" id="GO:0009570">
    <property type="term" value="C:chloroplast stroma"/>
    <property type="evidence" value="ECO:0000318"/>
    <property type="project" value="GO_Central"/>
</dbReference>
<dbReference type="eggNOG" id="KOG1151">
    <property type="taxonomic scope" value="Eukaryota"/>
</dbReference>
<accession>W1NE10</accession>
<dbReference type="EMBL" id="KI397628">
    <property type="protein sequence ID" value="ERM93611.1"/>
    <property type="molecule type" value="Genomic_DNA"/>
</dbReference>
<dbReference type="Pfam" id="PF11347">
    <property type="entry name" value="CRR42-like"/>
    <property type="match status" value="1"/>
</dbReference>
<name>W1NE10_AMBTC</name>
<dbReference type="OrthoDB" id="2020429at2759"/>